<keyword evidence="2" id="KW-1185">Reference proteome</keyword>
<proteinExistence type="predicted"/>
<name>A0A4V2MVU2_9APHY</name>
<organism evidence="1 2">
    <name type="scientific">Steccherinum ochraceum</name>
    <dbReference type="NCBI Taxonomy" id="92696"/>
    <lineage>
        <taxon>Eukaryota</taxon>
        <taxon>Fungi</taxon>
        <taxon>Dikarya</taxon>
        <taxon>Basidiomycota</taxon>
        <taxon>Agaricomycotina</taxon>
        <taxon>Agaricomycetes</taxon>
        <taxon>Polyporales</taxon>
        <taxon>Steccherinaceae</taxon>
        <taxon>Steccherinum</taxon>
    </lineage>
</organism>
<reference evidence="1 2" key="1">
    <citation type="submission" date="2018-11" db="EMBL/GenBank/DDBJ databases">
        <title>Genome assembly of Steccherinum ochraceum LE-BIN_3174, the white-rot fungus of the Steccherinaceae family (The Residual Polyporoid clade, Polyporales, Basidiomycota).</title>
        <authorList>
            <person name="Fedorova T.V."/>
            <person name="Glazunova O.A."/>
            <person name="Landesman E.O."/>
            <person name="Moiseenko K.V."/>
            <person name="Psurtseva N.V."/>
            <person name="Savinova O.S."/>
            <person name="Shakhova N.V."/>
            <person name="Tyazhelova T.V."/>
            <person name="Vasina D.V."/>
        </authorList>
    </citation>
    <scope>NUCLEOTIDE SEQUENCE [LARGE SCALE GENOMIC DNA]</scope>
    <source>
        <strain evidence="1 2">LE-BIN_3174</strain>
    </source>
</reference>
<gene>
    <name evidence="1" type="ORF">EIP91_004912</name>
</gene>
<accession>A0A4V2MVU2</accession>
<protein>
    <submittedName>
        <fullName evidence="1">Uncharacterized protein</fullName>
    </submittedName>
</protein>
<evidence type="ECO:0000313" key="1">
    <source>
        <dbReference type="EMBL" id="TCD63817.1"/>
    </source>
</evidence>
<comment type="caution">
    <text evidence="1">The sequence shown here is derived from an EMBL/GenBank/DDBJ whole genome shotgun (WGS) entry which is preliminary data.</text>
</comment>
<dbReference type="AlphaFoldDB" id="A0A4V2MVU2"/>
<sequence>MARDELSRFRTATLHFKKKGVFFASSSSSVPLLAEVLIIETVTNHFNLLILPQDSTQSDYGVRADACYHELVSNDWIAAMNTNEVSVSWGPPNQRPYSLDAPRAFFNMRRDAQYFLCAIRDPKGTLIERSKLAAASSSPAPLIAVGALQASVCPSIVPALSILT</sequence>
<dbReference type="Proteomes" id="UP000292702">
    <property type="component" value="Unassembled WGS sequence"/>
</dbReference>
<evidence type="ECO:0000313" key="2">
    <source>
        <dbReference type="Proteomes" id="UP000292702"/>
    </source>
</evidence>
<dbReference type="EMBL" id="RWJN01000273">
    <property type="protein sequence ID" value="TCD63817.1"/>
    <property type="molecule type" value="Genomic_DNA"/>
</dbReference>